<evidence type="ECO:0000256" key="3">
    <source>
        <dbReference type="ARBA" id="ARBA00022737"/>
    </source>
</evidence>
<keyword evidence="3" id="KW-0677">Repeat</keyword>
<evidence type="ECO:0000313" key="7">
    <source>
        <dbReference type="Proteomes" id="UP000774958"/>
    </source>
</evidence>
<evidence type="ECO:0000259" key="5">
    <source>
        <dbReference type="SMART" id="SM01266"/>
    </source>
</evidence>
<dbReference type="InterPro" id="IPR051159">
    <property type="entry name" value="Hexapeptide_acetyltransf"/>
</dbReference>
<evidence type="ECO:0000256" key="4">
    <source>
        <dbReference type="ARBA" id="ARBA00023315"/>
    </source>
</evidence>
<feature type="domain" description="Maltose/galactoside acetyltransferase" evidence="5">
    <location>
        <begin position="5"/>
        <end position="59"/>
    </location>
</feature>
<dbReference type="InterPro" id="IPR018357">
    <property type="entry name" value="Hexapep_transf_CS"/>
</dbReference>
<dbReference type="RefSeq" id="WP_224162785.1">
    <property type="nucleotide sequence ID" value="NZ_JAIRBT010000011.1"/>
</dbReference>
<dbReference type="InterPro" id="IPR024688">
    <property type="entry name" value="Mac_dom"/>
</dbReference>
<gene>
    <name evidence="6" type="ORF">LA374_09985</name>
</gene>
<dbReference type="SUPFAM" id="SSF51161">
    <property type="entry name" value="Trimeric LpxA-like enzymes"/>
    <property type="match status" value="1"/>
</dbReference>
<dbReference type="Pfam" id="PF12464">
    <property type="entry name" value="Mac"/>
    <property type="match status" value="1"/>
</dbReference>
<evidence type="ECO:0000313" key="6">
    <source>
        <dbReference type="EMBL" id="MBZ6066532.1"/>
    </source>
</evidence>
<dbReference type="PANTHER" id="PTHR23416">
    <property type="entry name" value="SIALIC ACID SYNTHASE-RELATED"/>
    <property type="match status" value="1"/>
</dbReference>
<dbReference type="SMART" id="SM01266">
    <property type="entry name" value="Mac"/>
    <property type="match status" value="1"/>
</dbReference>
<dbReference type="Gene3D" id="2.160.10.10">
    <property type="entry name" value="Hexapeptide repeat proteins"/>
    <property type="match status" value="1"/>
</dbReference>
<dbReference type="PROSITE" id="PS00101">
    <property type="entry name" value="HEXAPEP_TRANSFERASES"/>
    <property type="match status" value="1"/>
</dbReference>
<dbReference type="Proteomes" id="UP000774958">
    <property type="component" value="Unassembled WGS sequence"/>
</dbReference>
<name>A0ABS7VBV4_9GAMM</name>
<evidence type="ECO:0000256" key="1">
    <source>
        <dbReference type="ARBA" id="ARBA00007274"/>
    </source>
</evidence>
<keyword evidence="4" id="KW-0012">Acyltransferase</keyword>
<dbReference type="InterPro" id="IPR011004">
    <property type="entry name" value="Trimer_LpxA-like_sf"/>
</dbReference>
<organism evidence="6 7">
    <name type="scientific">Aeromonas schubertii</name>
    <dbReference type="NCBI Taxonomy" id="652"/>
    <lineage>
        <taxon>Bacteria</taxon>
        <taxon>Pseudomonadati</taxon>
        <taxon>Pseudomonadota</taxon>
        <taxon>Gammaproteobacteria</taxon>
        <taxon>Aeromonadales</taxon>
        <taxon>Aeromonadaceae</taxon>
        <taxon>Aeromonas</taxon>
    </lineage>
</organism>
<dbReference type="EMBL" id="JAIRBT010000011">
    <property type="protein sequence ID" value="MBZ6066532.1"/>
    <property type="molecule type" value="Genomic_DNA"/>
</dbReference>
<keyword evidence="7" id="KW-1185">Reference proteome</keyword>
<evidence type="ECO:0000256" key="2">
    <source>
        <dbReference type="ARBA" id="ARBA00022679"/>
    </source>
</evidence>
<proteinExistence type="inferred from homology"/>
<reference evidence="6 7" key="1">
    <citation type="submission" date="2021-09" db="EMBL/GenBank/DDBJ databases">
        <title>Aeromonas schubertii isolated from Asian sea bass.</title>
        <authorList>
            <person name="Pinpimai K."/>
        </authorList>
    </citation>
    <scope>NUCLEOTIDE SEQUENCE [LARGE SCALE GENOMIC DNA]</scope>
    <source>
        <strain evidence="6 7">CHULA2021a</strain>
    </source>
</reference>
<protein>
    <submittedName>
        <fullName evidence="6">Sugar O-acetyltransferase</fullName>
    </submittedName>
</protein>
<dbReference type="CDD" id="cd03357">
    <property type="entry name" value="LbH_MAT_GAT"/>
    <property type="match status" value="1"/>
</dbReference>
<accession>A0ABS7VBV4</accession>
<sequence>MASDWDKILAGGLLDSSSEEVANDRIRGQALLTRLNATPAGEESERQALCRELFGHCPESSWISTPFTCEFGRNIHIGEKSFLNFNVTILDVCEVHIGNHVLLAPNVQIYTATHSMDYRDRRRWEAFGKPVHIGDDCWIGGGAILCPGVTIGPRSVIGAGAVVTRDIPADSVAVGNPARVIRTLSHGERRDERALDAGQGT</sequence>
<dbReference type="PANTHER" id="PTHR23416:SF23">
    <property type="entry name" value="ACETYLTRANSFERASE C18B11.09C-RELATED"/>
    <property type="match status" value="1"/>
</dbReference>
<comment type="similarity">
    <text evidence="1">Belongs to the transferase hexapeptide repeat family.</text>
</comment>
<keyword evidence="2" id="KW-0808">Transferase</keyword>
<dbReference type="InterPro" id="IPR001451">
    <property type="entry name" value="Hexapep"/>
</dbReference>
<comment type="caution">
    <text evidence="6">The sequence shown here is derived from an EMBL/GenBank/DDBJ whole genome shotgun (WGS) entry which is preliminary data.</text>
</comment>
<dbReference type="Pfam" id="PF00132">
    <property type="entry name" value="Hexapep"/>
    <property type="match status" value="1"/>
</dbReference>